<dbReference type="Pfam" id="PF04883">
    <property type="entry name" value="HK97-gp10_like"/>
    <property type="match status" value="1"/>
</dbReference>
<name>A0ABU7VMQ8_9BACL</name>
<organism evidence="1 2">
    <name type="scientific">Paenibacillus haidiansis</name>
    <dbReference type="NCBI Taxonomy" id="1574488"/>
    <lineage>
        <taxon>Bacteria</taxon>
        <taxon>Bacillati</taxon>
        <taxon>Bacillota</taxon>
        <taxon>Bacilli</taxon>
        <taxon>Bacillales</taxon>
        <taxon>Paenibacillaceae</taxon>
        <taxon>Paenibacillus</taxon>
    </lineage>
</organism>
<dbReference type="InterPro" id="IPR010064">
    <property type="entry name" value="HK97-gp10_tail"/>
</dbReference>
<comment type="caution">
    <text evidence="1">The sequence shown here is derived from an EMBL/GenBank/DDBJ whole genome shotgun (WGS) entry which is preliminary data.</text>
</comment>
<proteinExistence type="predicted"/>
<dbReference type="Proteomes" id="UP001306950">
    <property type="component" value="Unassembled WGS sequence"/>
</dbReference>
<sequence>MNVSIDDLASEITSAVRQYTEDVTEGVEKELDQTSRRVTKMISLSSPKESGDYARGWTRKKIVVGGEIRYIVYNKKKGSIAHLLEFGHAKRGGGRVSGKPHIRPSYDQEVPSMEQRIKAVIQTGG</sequence>
<keyword evidence="2" id="KW-1185">Reference proteome</keyword>
<dbReference type="EMBL" id="JAZHPZ010000002">
    <property type="protein sequence ID" value="MEF2965037.1"/>
    <property type="molecule type" value="Genomic_DNA"/>
</dbReference>
<protein>
    <submittedName>
        <fullName evidence="1">HK97 gp10 family phage protein</fullName>
    </submittedName>
</protein>
<reference evidence="1 2" key="1">
    <citation type="submission" date="2024-02" db="EMBL/GenBank/DDBJ databases">
        <title>A nitrogen-fixing paenibacillus bacterium.</title>
        <authorList>
            <person name="Zhang W.L."/>
            <person name="Chen S.F."/>
        </authorList>
    </citation>
    <scope>NUCLEOTIDE SEQUENCE [LARGE SCALE GENOMIC DNA]</scope>
    <source>
        <strain evidence="1 2">M1</strain>
    </source>
</reference>
<dbReference type="RefSeq" id="WP_331845279.1">
    <property type="nucleotide sequence ID" value="NZ_JAZHPZ010000002.1"/>
</dbReference>
<evidence type="ECO:0000313" key="1">
    <source>
        <dbReference type="EMBL" id="MEF2965037.1"/>
    </source>
</evidence>
<accession>A0ABU7VMQ8</accession>
<gene>
    <name evidence="1" type="ORF">V3851_04270</name>
</gene>
<evidence type="ECO:0000313" key="2">
    <source>
        <dbReference type="Proteomes" id="UP001306950"/>
    </source>
</evidence>